<feature type="compositionally biased region" description="Polar residues" evidence="1">
    <location>
        <begin position="80"/>
        <end position="89"/>
    </location>
</feature>
<keyword evidence="3" id="KW-1185">Reference proteome</keyword>
<dbReference type="EMBL" id="JAEPRB010000117">
    <property type="protein sequence ID" value="KAG2221156.1"/>
    <property type="molecule type" value="Genomic_DNA"/>
</dbReference>
<evidence type="ECO:0000256" key="1">
    <source>
        <dbReference type="SAM" id="MobiDB-lite"/>
    </source>
</evidence>
<evidence type="ECO:0000313" key="2">
    <source>
        <dbReference type="EMBL" id="KAG2221156.1"/>
    </source>
</evidence>
<protein>
    <submittedName>
        <fullName evidence="2">Uncharacterized protein</fullName>
    </submittedName>
</protein>
<dbReference type="Proteomes" id="UP000646827">
    <property type="component" value="Unassembled WGS sequence"/>
</dbReference>
<accession>A0A8H7S1S8</accession>
<reference evidence="2 3" key="1">
    <citation type="submission" date="2020-12" db="EMBL/GenBank/DDBJ databases">
        <title>Metabolic potential, ecology and presence of endohyphal bacteria is reflected in genomic diversity of Mucoromycotina.</title>
        <authorList>
            <person name="Muszewska A."/>
            <person name="Okrasinska A."/>
            <person name="Steczkiewicz K."/>
            <person name="Drgas O."/>
            <person name="Orlowska M."/>
            <person name="Perlinska-Lenart U."/>
            <person name="Aleksandrzak-Piekarczyk T."/>
            <person name="Szatraj K."/>
            <person name="Zielenkiewicz U."/>
            <person name="Pilsyk S."/>
            <person name="Malc E."/>
            <person name="Mieczkowski P."/>
            <person name="Kruszewska J.S."/>
            <person name="Biernat P."/>
            <person name="Pawlowska J."/>
        </authorList>
    </citation>
    <scope>NUCLEOTIDE SEQUENCE [LARGE SCALE GENOMIC DNA]</scope>
    <source>
        <strain evidence="2 3">CBS 142.35</strain>
    </source>
</reference>
<feature type="compositionally biased region" description="Polar residues" evidence="1">
    <location>
        <begin position="114"/>
        <end position="126"/>
    </location>
</feature>
<dbReference type="AlphaFoldDB" id="A0A8H7S1S8"/>
<feature type="region of interest" description="Disordered" evidence="1">
    <location>
        <begin position="80"/>
        <end position="99"/>
    </location>
</feature>
<gene>
    <name evidence="2" type="ORF">INT45_007733</name>
</gene>
<dbReference type="OrthoDB" id="2263377at2759"/>
<sequence length="535" mass="60795">MDHYKFNYQGNDKHLKYFADTPCKNWSFKDFSDTFQRGRRTKAKENTLLSNYLNALKTISQTESVSDNVKSITKSLMNEFESNQGTSRGASREATPTPKYNLVFNKPTIYSLGDNNSVNVAPSQAQGPDGDGESDHSSQHSLNYHRLRVCDYYFVDGVEGAQQKEKSQQQEEGQQQQVRWLVAGINQNDEAYDISQRCFGFKENTKKMKDNPGNLSDMRLLALNDIYLFKDNIDASLTRYFGLDVHTSILSTWDFKPFLPEPSIKAASWCSQLGIDPPNDFMSCVSRCSDFMTEATMSKNVVDIHTAHILSSFLPILINGSSDKAIEDSYVHHYLSPIILSIFESDRRLKTRWANGNDIKKHDPVSYKPDFCVYTHTINIKCVILIAEFKPTENNSAVESDEVKLGRQMKAAYNDLVENRIPNPIVCGILAQGKCMSNYVMDMISPQLYRFRKISEVDLCFTLSQLDSLPAIVLRLLQLKNVVLETAIKSETTILSNTENMHRSPRIPPKHWLTVDNYLLARKRKKSSDGEPSSS</sequence>
<feature type="region of interest" description="Disordered" evidence="1">
    <location>
        <begin position="114"/>
        <end position="140"/>
    </location>
</feature>
<name>A0A8H7S1S8_9FUNG</name>
<organism evidence="2 3">
    <name type="scientific">Circinella minor</name>
    <dbReference type="NCBI Taxonomy" id="1195481"/>
    <lineage>
        <taxon>Eukaryota</taxon>
        <taxon>Fungi</taxon>
        <taxon>Fungi incertae sedis</taxon>
        <taxon>Mucoromycota</taxon>
        <taxon>Mucoromycotina</taxon>
        <taxon>Mucoromycetes</taxon>
        <taxon>Mucorales</taxon>
        <taxon>Lichtheimiaceae</taxon>
        <taxon>Circinella</taxon>
    </lineage>
</organism>
<evidence type="ECO:0000313" key="3">
    <source>
        <dbReference type="Proteomes" id="UP000646827"/>
    </source>
</evidence>
<comment type="caution">
    <text evidence="2">The sequence shown here is derived from an EMBL/GenBank/DDBJ whole genome shotgun (WGS) entry which is preliminary data.</text>
</comment>
<proteinExistence type="predicted"/>